<gene>
    <name evidence="2" type="ORF">B0F90DRAFT_718137</name>
</gene>
<proteinExistence type="predicted"/>
<feature type="signal peptide" evidence="1">
    <location>
        <begin position="1"/>
        <end position="21"/>
    </location>
</feature>
<dbReference type="Proteomes" id="UP001203297">
    <property type="component" value="Unassembled WGS sequence"/>
</dbReference>
<dbReference type="AlphaFoldDB" id="A0AAD4M1J8"/>
<evidence type="ECO:0000313" key="3">
    <source>
        <dbReference type="Proteomes" id="UP001203297"/>
    </source>
</evidence>
<dbReference type="EMBL" id="WTXG01000029">
    <property type="protein sequence ID" value="KAI0298414.1"/>
    <property type="molecule type" value="Genomic_DNA"/>
</dbReference>
<keyword evidence="3" id="KW-1185">Reference proteome</keyword>
<accession>A0AAD4M1J8</accession>
<comment type="caution">
    <text evidence="2">The sequence shown here is derived from an EMBL/GenBank/DDBJ whole genome shotgun (WGS) entry which is preliminary data.</text>
</comment>
<reference evidence="2" key="1">
    <citation type="journal article" date="2022" name="New Phytol.">
        <title>Evolutionary transition to the ectomycorrhizal habit in the genomes of a hyperdiverse lineage of mushroom-forming fungi.</title>
        <authorList>
            <person name="Looney B."/>
            <person name="Miyauchi S."/>
            <person name="Morin E."/>
            <person name="Drula E."/>
            <person name="Courty P.E."/>
            <person name="Kohler A."/>
            <person name="Kuo A."/>
            <person name="LaButti K."/>
            <person name="Pangilinan J."/>
            <person name="Lipzen A."/>
            <person name="Riley R."/>
            <person name="Andreopoulos W."/>
            <person name="He G."/>
            <person name="Johnson J."/>
            <person name="Nolan M."/>
            <person name="Tritt A."/>
            <person name="Barry K.W."/>
            <person name="Grigoriev I.V."/>
            <person name="Nagy L.G."/>
            <person name="Hibbett D."/>
            <person name="Henrissat B."/>
            <person name="Matheny P.B."/>
            <person name="Labbe J."/>
            <person name="Martin F.M."/>
        </authorList>
    </citation>
    <scope>NUCLEOTIDE SEQUENCE</scope>
    <source>
        <strain evidence="2">BPL690</strain>
    </source>
</reference>
<keyword evidence="1" id="KW-0732">Signal</keyword>
<sequence length="346" mass="39119">MYSQCLAVLLLRCACLRRGLTFFLSCPDITRQSLLNTFALKYGSTGITFLQHSLPSFPRFHPMRRTCLQTLAMARFVRHHLSDQKEDLDKSITHFTEAIFLSYRSFDMPSLNLVQVFFRLASALLRRAKQFEQLEDATYSTNYLRHLRTLPLESFDILRDEVTTSLVRALAIQVEFRVGDGIRDIQEMVVLCRELLTSDSSAGYPTNAIIFLAGAVLDTFCSGDQVQPLDEVIECLQEALKKCPPGLHQVSLALGGALTIRFVLFHSNDDYEEATTILDEVIDSYSKGDDRGPYYTYSMALATLLAHARSVMYENPEYSEEAISRCRVFLNSSSLQTNSDLLSAKP</sequence>
<evidence type="ECO:0000313" key="2">
    <source>
        <dbReference type="EMBL" id="KAI0298414.1"/>
    </source>
</evidence>
<organism evidence="2 3">
    <name type="scientific">Multifurca ochricompacta</name>
    <dbReference type="NCBI Taxonomy" id="376703"/>
    <lineage>
        <taxon>Eukaryota</taxon>
        <taxon>Fungi</taxon>
        <taxon>Dikarya</taxon>
        <taxon>Basidiomycota</taxon>
        <taxon>Agaricomycotina</taxon>
        <taxon>Agaricomycetes</taxon>
        <taxon>Russulales</taxon>
        <taxon>Russulaceae</taxon>
        <taxon>Multifurca</taxon>
    </lineage>
</organism>
<protein>
    <submittedName>
        <fullName evidence="2">Uncharacterized protein</fullName>
    </submittedName>
</protein>
<evidence type="ECO:0000256" key="1">
    <source>
        <dbReference type="SAM" id="SignalP"/>
    </source>
</evidence>
<name>A0AAD4M1J8_9AGAM</name>
<feature type="chain" id="PRO_5041955489" evidence="1">
    <location>
        <begin position="22"/>
        <end position="346"/>
    </location>
</feature>